<proteinExistence type="predicted"/>
<accession>A0A328Y642</accession>
<dbReference type="AlphaFoldDB" id="A0A328Y642"/>
<evidence type="ECO:0000313" key="1">
    <source>
        <dbReference type="EMBL" id="RAR64726.1"/>
    </source>
</evidence>
<sequence>MAGFIDECFWMAELTLGASQGAFQPLAAARA</sequence>
<comment type="caution">
    <text evidence="1">The sequence shown here is derived from an EMBL/GenBank/DDBJ whole genome shotgun (WGS) entry which is preliminary data.</text>
</comment>
<protein>
    <submittedName>
        <fullName evidence="1">Uncharacterized protein</fullName>
    </submittedName>
</protein>
<gene>
    <name evidence="1" type="ORF">BCL93_101553</name>
</gene>
<dbReference type="EMBL" id="QLSX01000001">
    <property type="protein sequence ID" value="RAR64726.1"/>
    <property type="molecule type" value="Genomic_DNA"/>
</dbReference>
<organism evidence="1 2">
    <name type="scientific">Onishia taeanensis</name>
    <dbReference type="NCBI Taxonomy" id="284577"/>
    <lineage>
        <taxon>Bacteria</taxon>
        <taxon>Pseudomonadati</taxon>
        <taxon>Pseudomonadota</taxon>
        <taxon>Gammaproteobacteria</taxon>
        <taxon>Oceanospirillales</taxon>
        <taxon>Halomonadaceae</taxon>
        <taxon>Onishia</taxon>
    </lineage>
</organism>
<dbReference type="Proteomes" id="UP000249700">
    <property type="component" value="Unassembled WGS sequence"/>
</dbReference>
<evidence type="ECO:0000313" key="2">
    <source>
        <dbReference type="Proteomes" id="UP000249700"/>
    </source>
</evidence>
<reference evidence="1 2" key="1">
    <citation type="submission" date="2018-06" db="EMBL/GenBank/DDBJ databases">
        <title>Comparative analysis of microorganisms from saline springs in Andes Mountain Range, Colombia.</title>
        <authorList>
            <person name="Rubin E."/>
        </authorList>
    </citation>
    <scope>NUCLEOTIDE SEQUENCE [LARGE SCALE GENOMIC DNA]</scope>
    <source>
        <strain evidence="1 2">USBA-857</strain>
    </source>
</reference>
<name>A0A328Y642_9GAMM</name>